<dbReference type="GO" id="GO:0019748">
    <property type="term" value="P:secondary metabolic process"/>
    <property type="evidence" value="ECO:0007669"/>
    <property type="project" value="TreeGrafter"/>
</dbReference>
<evidence type="ECO:0000313" key="4">
    <source>
        <dbReference type="Proteomes" id="UP000250369"/>
    </source>
</evidence>
<dbReference type="GO" id="GO:0016787">
    <property type="term" value="F:hydrolase activity"/>
    <property type="evidence" value="ECO:0007669"/>
    <property type="project" value="InterPro"/>
</dbReference>
<evidence type="ECO:0000256" key="1">
    <source>
        <dbReference type="ARBA" id="ARBA00023239"/>
    </source>
</evidence>
<feature type="domain" description="Amidohydrolase-related" evidence="2">
    <location>
        <begin position="68"/>
        <end position="315"/>
    </location>
</feature>
<reference evidence="3 4" key="1">
    <citation type="journal article" date="2009" name="Int. J. Syst. Evol. Microbiol.">
        <title>Paenibacillus contaminans sp. nov., isolated from a contaminated laboratory plate.</title>
        <authorList>
            <person name="Chou J.H."/>
            <person name="Lee J.H."/>
            <person name="Lin M.C."/>
            <person name="Chang P.S."/>
            <person name="Arun A.B."/>
            <person name="Young C.C."/>
            <person name="Chen W.M."/>
        </authorList>
    </citation>
    <scope>NUCLEOTIDE SEQUENCE [LARGE SCALE GENOMIC DNA]</scope>
    <source>
        <strain evidence="3 4">CKOBP-6</strain>
    </source>
</reference>
<name>A0A329M3S1_9BACL</name>
<dbReference type="GO" id="GO:0005737">
    <property type="term" value="C:cytoplasm"/>
    <property type="evidence" value="ECO:0007669"/>
    <property type="project" value="TreeGrafter"/>
</dbReference>
<keyword evidence="1" id="KW-0456">Lyase</keyword>
<dbReference type="GO" id="GO:0016831">
    <property type="term" value="F:carboxy-lyase activity"/>
    <property type="evidence" value="ECO:0007669"/>
    <property type="project" value="InterPro"/>
</dbReference>
<dbReference type="PANTHER" id="PTHR21240:SF28">
    <property type="entry name" value="ISO-OROTATE DECARBOXYLASE (EUROFUNG)"/>
    <property type="match status" value="1"/>
</dbReference>
<organism evidence="3 4">
    <name type="scientific">Paenibacillus contaminans</name>
    <dbReference type="NCBI Taxonomy" id="450362"/>
    <lineage>
        <taxon>Bacteria</taxon>
        <taxon>Bacillati</taxon>
        <taxon>Bacillota</taxon>
        <taxon>Bacilli</taxon>
        <taxon>Bacillales</taxon>
        <taxon>Paenibacillaceae</taxon>
        <taxon>Paenibacillus</taxon>
    </lineage>
</organism>
<comment type="caution">
    <text evidence="3">The sequence shown here is derived from an EMBL/GenBank/DDBJ whole genome shotgun (WGS) entry which is preliminary data.</text>
</comment>
<dbReference type="Gene3D" id="3.20.20.140">
    <property type="entry name" value="Metal-dependent hydrolases"/>
    <property type="match status" value="1"/>
</dbReference>
<dbReference type="SUPFAM" id="SSF51556">
    <property type="entry name" value="Metallo-dependent hydrolases"/>
    <property type="match status" value="1"/>
</dbReference>
<protein>
    <recommendedName>
        <fullName evidence="2">Amidohydrolase-related domain-containing protein</fullName>
    </recommendedName>
</protein>
<dbReference type="EMBL" id="QMFB01000025">
    <property type="protein sequence ID" value="RAV14835.1"/>
    <property type="molecule type" value="Genomic_DNA"/>
</dbReference>
<dbReference type="PANTHER" id="PTHR21240">
    <property type="entry name" value="2-AMINO-3-CARBOXYLMUCONATE-6-SEMIALDEHYDE DECARBOXYLASE"/>
    <property type="match status" value="1"/>
</dbReference>
<keyword evidence="4" id="KW-1185">Reference proteome</keyword>
<gene>
    <name evidence="3" type="ORF">DQG23_30860</name>
</gene>
<dbReference type="Pfam" id="PF04909">
    <property type="entry name" value="Amidohydro_2"/>
    <property type="match status" value="1"/>
</dbReference>
<dbReference type="Proteomes" id="UP000250369">
    <property type="component" value="Unassembled WGS sequence"/>
</dbReference>
<accession>A0A329M3S1</accession>
<evidence type="ECO:0000259" key="2">
    <source>
        <dbReference type="Pfam" id="PF04909"/>
    </source>
</evidence>
<dbReference type="InterPro" id="IPR032466">
    <property type="entry name" value="Metal_Hydrolase"/>
</dbReference>
<dbReference type="InterPro" id="IPR032465">
    <property type="entry name" value="ACMSD"/>
</dbReference>
<dbReference type="AlphaFoldDB" id="A0A329M3S1"/>
<dbReference type="InterPro" id="IPR006680">
    <property type="entry name" value="Amidohydro-rel"/>
</dbReference>
<evidence type="ECO:0000313" key="3">
    <source>
        <dbReference type="EMBL" id="RAV14835.1"/>
    </source>
</evidence>
<sequence length="315" mass="35762">MPCRLKQNKMQDRGGTYMFIDIHAHAYRKPVPFVVQFCTAEELIQRYDELGIEKGVLLPIVSPEIYFPQANEDILDMAAQYPDRFIPYCNIDPRALTNSAEAPLDKVLAYYKEKGCKGVGEVMLNAELMDPLVQNLFRCAERVGLPIVFDGSDQKTGDFGLYDDPGLPQLEHTLQRFPNLAIFGHGPVFWAEIGRLRTPGERSFIFKLNGGQTGRLPEGPIEEEGVVPVLFRRYPNLYGDLSDFTAHNAIARDPEYGPKFLTEFQDRLFFGTDICTKTMPVDLVDTLIQWRDSNKISETVFNKIARENAIKFLGL</sequence>
<proteinExistence type="predicted"/>